<dbReference type="InParanoid" id="A0A369J2R4"/>
<sequence>MLRGKPPSSPFSMLEKRGNESGIARTLVRATRVTQSSSSSSSSSSTTQRWLLLQPSKLIRSFSVHDDDAYPTATTTTLLPWNRDARRSFETGDPWSGIPARAGLHPPLPHPATPPLRPNGRHRPFPVPRSRSRRAHRATWRQPVGTPATSPTRQQQDASLRALLTCMDHVIVLVTPDASTPPQRQPTATQCQAPTLILRLARTAPHIAHSVLQRSAPGSLEDGSVLLAAAPAPLHMVGPARFPLPPRRY</sequence>
<feature type="compositionally biased region" description="Pro residues" evidence="1">
    <location>
        <begin position="106"/>
        <end position="117"/>
    </location>
</feature>
<evidence type="ECO:0000313" key="3">
    <source>
        <dbReference type="Proteomes" id="UP000076154"/>
    </source>
</evidence>
<dbReference type="EMBL" id="LUEZ02000158">
    <property type="protein sequence ID" value="RDB15440.1"/>
    <property type="molecule type" value="Genomic_DNA"/>
</dbReference>
<feature type="region of interest" description="Disordered" evidence="1">
    <location>
        <begin position="90"/>
        <end position="156"/>
    </location>
</feature>
<dbReference type="AlphaFoldDB" id="A0A369J2R4"/>
<protein>
    <submittedName>
        <fullName evidence="2">Uncharacterized protein</fullName>
    </submittedName>
</protein>
<accession>A0A369J2R4</accession>
<reference evidence="2" key="1">
    <citation type="submission" date="2018-04" db="EMBL/GenBank/DDBJ databases">
        <title>Whole genome sequencing of Hypsizygus marmoreus.</title>
        <authorList>
            <person name="Choi I.-G."/>
            <person name="Min B."/>
            <person name="Kim J.-G."/>
            <person name="Kim S."/>
            <person name="Oh Y.-L."/>
            <person name="Kong W.-S."/>
            <person name="Park H."/>
            <person name="Jeong J."/>
            <person name="Song E.-S."/>
        </authorList>
    </citation>
    <scope>NUCLEOTIDE SEQUENCE [LARGE SCALE GENOMIC DNA]</scope>
    <source>
        <strain evidence="2">51987-8</strain>
    </source>
</reference>
<comment type="caution">
    <text evidence="2">The sequence shown here is derived from an EMBL/GenBank/DDBJ whole genome shotgun (WGS) entry which is preliminary data.</text>
</comment>
<name>A0A369J2R4_HYPMA</name>
<feature type="compositionally biased region" description="Polar residues" evidence="1">
    <location>
        <begin position="147"/>
        <end position="156"/>
    </location>
</feature>
<keyword evidence="3" id="KW-1185">Reference proteome</keyword>
<feature type="compositionally biased region" description="Basic residues" evidence="1">
    <location>
        <begin position="119"/>
        <end position="139"/>
    </location>
</feature>
<feature type="region of interest" description="Disordered" evidence="1">
    <location>
        <begin position="1"/>
        <end position="24"/>
    </location>
</feature>
<gene>
    <name evidence="2" type="ORF">Hypma_004232</name>
</gene>
<evidence type="ECO:0000313" key="2">
    <source>
        <dbReference type="EMBL" id="RDB15440.1"/>
    </source>
</evidence>
<organism evidence="2 3">
    <name type="scientific">Hypsizygus marmoreus</name>
    <name type="common">White beech mushroom</name>
    <name type="synonym">Agaricus marmoreus</name>
    <dbReference type="NCBI Taxonomy" id="39966"/>
    <lineage>
        <taxon>Eukaryota</taxon>
        <taxon>Fungi</taxon>
        <taxon>Dikarya</taxon>
        <taxon>Basidiomycota</taxon>
        <taxon>Agaricomycotina</taxon>
        <taxon>Agaricomycetes</taxon>
        <taxon>Agaricomycetidae</taxon>
        <taxon>Agaricales</taxon>
        <taxon>Tricholomatineae</taxon>
        <taxon>Lyophyllaceae</taxon>
        <taxon>Hypsizygus</taxon>
    </lineage>
</organism>
<dbReference type="Proteomes" id="UP000076154">
    <property type="component" value="Unassembled WGS sequence"/>
</dbReference>
<proteinExistence type="predicted"/>
<evidence type="ECO:0000256" key="1">
    <source>
        <dbReference type="SAM" id="MobiDB-lite"/>
    </source>
</evidence>